<dbReference type="PROSITE" id="PS50975">
    <property type="entry name" value="ATP_GRASP"/>
    <property type="match status" value="1"/>
</dbReference>
<dbReference type="GO" id="GO:0005737">
    <property type="term" value="C:cytoplasm"/>
    <property type="evidence" value="ECO:0007669"/>
    <property type="project" value="TreeGrafter"/>
</dbReference>
<dbReference type="Gene3D" id="3.30.470.20">
    <property type="entry name" value="ATP-grasp fold, B domain"/>
    <property type="match status" value="1"/>
</dbReference>
<dbReference type="GO" id="GO:0005524">
    <property type="term" value="F:ATP binding"/>
    <property type="evidence" value="ECO:0007669"/>
    <property type="project" value="UniProtKB-UniRule"/>
</dbReference>
<keyword evidence="2" id="KW-0547">Nucleotide-binding</keyword>
<dbReference type="EMBL" id="JAPDPJ010000029">
    <property type="protein sequence ID" value="MCW3787412.1"/>
    <property type="molecule type" value="Genomic_DNA"/>
</dbReference>
<evidence type="ECO:0000259" key="4">
    <source>
        <dbReference type="PROSITE" id="PS51186"/>
    </source>
</evidence>
<dbReference type="GO" id="GO:0009432">
    <property type="term" value="P:SOS response"/>
    <property type="evidence" value="ECO:0007669"/>
    <property type="project" value="TreeGrafter"/>
</dbReference>
<dbReference type="InterPro" id="IPR000182">
    <property type="entry name" value="GNAT_dom"/>
</dbReference>
<feature type="domain" description="N-acetyltransferase" evidence="4">
    <location>
        <begin position="3"/>
        <end position="151"/>
    </location>
</feature>
<dbReference type="Gene3D" id="3.40.630.30">
    <property type="match status" value="1"/>
</dbReference>
<dbReference type="Pfam" id="PF07478">
    <property type="entry name" value="Dala_Dala_lig_C"/>
    <property type="match status" value="1"/>
</dbReference>
<dbReference type="PROSITE" id="PS51186">
    <property type="entry name" value="GNAT"/>
    <property type="match status" value="1"/>
</dbReference>
<keyword evidence="5" id="KW-0012">Acyltransferase</keyword>
<evidence type="ECO:0000259" key="3">
    <source>
        <dbReference type="PROSITE" id="PS50975"/>
    </source>
</evidence>
<dbReference type="GO" id="GO:0018169">
    <property type="term" value="F:ribosomal S6-glutamic acid ligase activity"/>
    <property type="evidence" value="ECO:0007669"/>
    <property type="project" value="TreeGrafter"/>
</dbReference>
<protein>
    <submittedName>
        <fullName evidence="5">GNAT family N-acetyltransferase</fullName>
        <ecNumber evidence="5">2.3.1.-</ecNumber>
    </submittedName>
</protein>
<dbReference type="Proteomes" id="UP001209229">
    <property type="component" value="Unassembled WGS sequence"/>
</dbReference>
<evidence type="ECO:0000313" key="6">
    <source>
        <dbReference type="Proteomes" id="UP001209229"/>
    </source>
</evidence>
<sequence length="655" mass="76146">MNICIRKAEPEDLSFLFELEKKAFPLFQQNSKESLRKGIKSSFQEILIAELKNKIKTSIGSVVLFKYKNTLRLYSIAIIKEFQNKGLGDYLLKHVIEYANQNNFERIVLEASANNNKLIEWYKNKGFNQINNIKDYYCTNEDAIKMEYKTNIIPKLKKTNNLIVINQPFKWDNADINANIISVKEYINNPIYQNSSDYRVFNLCSSYKYQSYGYYISLLASARGQRVIPSIATIRDFRIINVIHSAAYEVDELINQLLKKHDTNSFSLNIYFGQTTNKAYNNLANKLYLLFEAPLFKVNFIKHDKWLIKDIKILTLKNISAEESESLYTYASNYFNKKRYNLPKLTNYKYDLAILVNPNEVNPPSNQEALQRIKKAANKKGLYVEFITKNDADKINEFDALFIRETTNVNHHTYEMSRLAFAEGLVVIDDPWSIMRCSNKIYQNELFKKHKIRTPKTTVLTKNLFEASQLNDFKYPLVLKQPDSAFSLGVIKVNSKEEVVNELHKLFKISDMVICQEFLYSEFDWRIGILDNKPYFACKYYMSKDHWQIYNWNSNSGEQEGDSETLNIEDVPTDIVKTALKAASLIGDGLYGVDLKLVNGKVYVVEVNDNPNLDYGIEDIVLKDQLYDTLIDSIINRIEIAKNIRKINFTTNKLS</sequence>
<dbReference type="AlphaFoldDB" id="A0AAE3SFS9"/>
<dbReference type="InterPro" id="IPR011095">
    <property type="entry name" value="Dala_Dala_lig_C"/>
</dbReference>
<dbReference type="Gene3D" id="3.30.1490.20">
    <property type="entry name" value="ATP-grasp fold, A domain"/>
    <property type="match status" value="1"/>
</dbReference>
<dbReference type="InterPro" id="IPR011761">
    <property type="entry name" value="ATP-grasp"/>
</dbReference>
<feature type="domain" description="ATP-grasp" evidence="3">
    <location>
        <begin position="444"/>
        <end position="635"/>
    </location>
</feature>
<keyword evidence="5" id="KW-0808">Transferase</keyword>
<reference evidence="5" key="1">
    <citation type="submission" date="2022-10" db="EMBL/GenBank/DDBJ databases">
        <authorList>
            <person name="Yu W.X."/>
        </authorList>
    </citation>
    <scope>NUCLEOTIDE SEQUENCE</scope>
    <source>
        <strain evidence="5">AAT</strain>
    </source>
</reference>
<dbReference type="EC" id="2.3.1.-" evidence="5"/>
<dbReference type="CDD" id="cd04301">
    <property type="entry name" value="NAT_SF"/>
    <property type="match status" value="1"/>
</dbReference>
<dbReference type="GO" id="GO:0016747">
    <property type="term" value="F:acyltransferase activity, transferring groups other than amino-acyl groups"/>
    <property type="evidence" value="ECO:0007669"/>
    <property type="project" value="InterPro"/>
</dbReference>
<name>A0AAE3SFS9_9BACT</name>
<accession>A0AAE3SFS9</accession>
<keyword evidence="2" id="KW-0067">ATP-binding</keyword>
<dbReference type="InterPro" id="IPR013815">
    <property type="entry name" value="ATP_grasp_subdomain_1"/>
</dbReference>
<dbReference type="GO" id="GO:0046872">
    <property type="term" value="F:metal ion binding"/>
    <property type="evidence" value="ECO:0007669"/>
    <property type="project" value="InterPro"/>
</dbReference>
<dbReference type="PANTHER" id="PTHR21621:SF0">
    <property type="entry name" value="BETA-CITRYLGLUTAMATE SYNTHASE B-RELATED"/>
    <property type="match status" value="1"/>
</dbReference>
<dbReference type="Pfam" id="PF14401">
    <property type="entry name" value="RLAN"/>
    <property type="match status" value="1"/>
</dbReference>
<comment type="caution">
    <text evidence="5">The sequence shown here is derived from an EMBL/GenBank/DDBJ whole genome shotgun (WGS) entry which is preliminary data.</text>
</comment>
<organism evidence="5 6">
    <name type="scientific">Plebeiibacterium sediminum</name>
    <dbReference type="NCBI Taxonomy" id="2992112"/>
    <lineage>
        <taxon>Bacteria</taxon>
        <taxon>Pseudomonadati</taxon>
        <taxon>Bacteroidota</taxon>
        <taxon>Bacteroidia</taxon>
        <taxon>Marinilabiliales</taxon>
        <taxon>Marinilabiliaceae</taxon>
        <taxon>Plebeiibacterium</taxon>
    </lineage>
</organism>
<dbReference type="InterPro" id="IPR025839">
    <property type="entry name" value="RLAN_dom"/>
</dbReference>
<dbReference type="SUPFAM" id="SSF56059">
    <property type="entry name" value="Glutathione synthetase ATP-binding domain-like"/>
    <property type="match status" value="1"/>
</dbReference>
<keyword evidence="1" id="KW-0436">Ligase</keyword>
<dbReference type="PANTHER" id="PTHR21621">
    <property type="entry name" value="RIBOSOMAL PROTEIN S6 MODIFICATION PROTEIN"/>
    <property type="match status" value="1"/>
</dbReference>
<keyword evidence="6" id="KW-1185">Reference proteome</keyword>
<proteinExistence type="predicted"/>
<dbReference type="SUPFAM" id="SSF55729">
    <property type="entry name" value="Acyl-CoA N-acyltransferases (Nat)"/>
    <property type="match status" value="1"/>
</dbReference>
<evidence type="ECO:0000313" key="5">
    <source>
        <dbReference type="EMBL" id="MCW3787412.1"/>
    </source>
</evidence>
<evidence type="ECO:0000256" key="1">
    <source>
        <dbReference type="ARBA" id="ARBA00022598"/>
    </source>
</evidence>
<gene>
    <name evidence="5" type="ORF">OM075_13110</name>
</gene>
<evidence type="ECO:0000256" key="2">
    <source>
        <dbReference type="PROSITE-ProRule" id="PRU00409"/>
    </source>
</evidence>
<dbReference type="RefSeq" id="WP_301190977.1">
    <property type="nucleotide sequence ID" value="NZ_JAPDPJ010000029.1"/>
</dbReference>
<dbReference type="Pfam" id="PF00583">
    <property type="entry name" value="Acetyltransf_1"/>
    <property type="match status" value="1"/>
</dbReference>
<dbReference type="InterPro" id="IPR016181">
    <property type="entry name" value="Acyl_CoA_acyltransferase"/>
</dbReference>
<dbReference type="GO" id="GO:0008716">
    <property type="term" value="F:D-alanine-D-alanine ligase activity"/>
    <property type="evidence" value="ECO:0007669"/>
    <property type="project" value="InterPro"/>
</dbReference>